<feature type="transmembrane region" description="Helical" evidence="1">
    <location>
        <begin position="178"/>
        <end position="203"/>
    </location>
</feature>
<feature type="transmembrane region" description="Helical" evidence="1">
    <location>
        <begin position="82"/>
        <end position="104"/>
    </location>
</feature>
<dbReference type="Proteomes" id="UP000242642">
    <property type="component" value="Unassembled WGS sequence"/>
</dbReference>
<gene>
    <name evidence="2" type="ORF">SAMN02583745_02535</name>
</gene>
<feature type="transmembrane region" description="Helical" evidence="1">
    <location>
        <begin position="298"/>
        <end position="318"/>
    </location>
</feature>
<sequence length="616" mass="71170">MFNRFFRFIVTLIKQNIELVLTTTISCIISIILTTKYTSDYVQSDRYKFTILLTIQLFIILYTLSVGLVFNHQNKLYKDIKTWAYLTLPALFASFLFAVNFYYIAGTSYSLNNNLSAYWIMITFIVFNISLAFIQSKLSYPQKQKSIIISYIIINILKMPISVILTYAWIFVLLIPVILIALLLKVIGIVIGLLLAVIFLMLVIRFLSRIDKKLDSFFNSSHKFLQFISPLFGFSLLIISISSVLLFPKTLTELGTHTLQIKLIDSTLILGFITFFYSPRPNVNIAYKSLRNNQFHFMLVYFSFVYFFGILTITILLYKLSLINLSSFSLHSILLRGSLLISLLLLMVSQLISNIKSILVKPLDQMDNYKLERLEMNWLNFVRQYDLGFIILTICLSISLVPLDKFIEPLRTELVTTPLLNEEHLSLLPTAYLEHDFKTPYEDVVSVILTSKTTPKIPKTVHNLMNNFINKSKHYACTLPKRLASGQIINLEKTWAPCYFFPLNNEMNDSSRLQFILFGPNYNNIPLKPLSVITVDINSQEISEQPLIFTYQYCSRPWLDSRLNEILKTTPNKLDALNTVLSELIVSHRIPIDNISFGQYKYEVADTTFMCSDYLK</sequence>
<feature type="transmembrane region" description="Helical" evidence="1">
    <location>
        <begin position="338"/>
        <end position="360"/>
    </location>
</feature>
<keyword evidence="1" id="KW-0472">Membrane</keyword>
<evidence type="ECO:0000256" key="1">
    <source>
        <dbReference type="SAM" id="Phobius"/>
    </source>
</evidence>
<feature type="transmembrane region" description="Helical" evidence="1">
    <location>
        <begin position="20"/>
        <end position="37"/>
    </location>
</feature>
<dbReference type="STRING" id="1123402.SAMN02583745_02535"/>
<keyword evidence="1" id="KW-1133">Transmembrane helix</keyword>
<dbReference type="EMBL" id="FOHV01000032">
    <property type="protein sequence ID" value="SET49457.1"/>
    <property type="molecule type" value="Genomic_DNA"/>
</dbReference>
<accession>A0A1I0EVH0</accession>
<name>A0A1I0EVH0_9GAMM</name>
<feature type="transmembrane region" description="Helical" evidence="1">
    <location>
        <begin position="224"/>
        <end position="247"/>
    </location>
</feature>
<dbReference type="AlphaFoldDB" id="A0A1I0EVH0"/>
<proteinExistence type="predicted"/>
<protein>
    <submittedName>
        <fullName evidence="2">Uncharacterized protein</fullName>
    </submittedName>
</protein>
<feature type="transmembrane region" description="Helical" evidence="1">
    <location>
        <begin position="49"/>
        <end position="70"/>
    </location>
</feature>
<feature type="transmembrane region" description="Helical" evidence="1">
    <location>
        <begin position="381"/>
        <end position="403"/>
    </location>
</feature>
<keyword evidence="1" id="KW-0812">Transmembrane</keyword>
<feature type="transmembrane region" description="Helical" evidence="1">
    <location>
        <begin position="116"/>
        <end position="134"/>
    </location>
</feature>
<feature type="transmembrane region" description="Helical" evidence="1">
    <location>
        <begin position="146"/>
        <end position="172"/>
    </location>
</feature>
<evidence type="ECO:0000313" key="2">
    <source>
        <dbReference type="EMBL" id="SET49457.1"/>
    </source>
</evidence>
<feature type="transmembrane region" description="Helical" evidence="1">
    <location>
        <begin position="259"/>
        <end position="277"/>
    </location>
</feature>
<reference evidence="3" key="1">
    <citation type="submission" date="2016-10" db="EMBL/GenBank/DDBJ databases">
        <authorList>
            <person name="Varghese N."/>
            <person name="Submissions S."/>
        </authorList>
    </citation>
    <scope>NUCLEOTIDE SEQUENCE [LARGE SCALE GENOMIC DNA]</scope>
    <source>
        <strain evidence="3">DSM 18579</strain>
    </source>
</reference>
<keyword evidence="3" id="KW-1185">Reference proteome</keyword>
<organism evidence="2 3">
    <name type="scientific">Thorsellia anophelis DSM 18579</name>
    <dbReference type="NCBI Taxonomy" id="1123402"/>
    <lineage>
        <taxon>Bacteria</taxon>
        <taxon>Pseudomonadati</taxon>
        <taxon>Pseudomonadota</taxon>
        <taxon>Gammaproteobacteria</taxon>
        <taxon>Enterobacterales</taxon>
        <taxon>Thorselliaceae</taxon>
        <taxon>Thorsellia</taxon>
    </lineage>
</organism>
<evidence type="ECO:0000313" key="3">
    <source>
        <dbReference type="Proteomes" id="UP000242642"/>
    </source>
</evidence>